<evidence type="ECO:0000313" key="3">
    <source>
        <dbReference type="Proteomes" id="UP000053259"/>
    </source>
</evidence>
<dbReference type="Proteomes" id="UP000053259">
    <property type="component" value="Unassembled WGS sequence"/>
</dbReference>
<keyword evidence="1" id="KW-0812">Transmembrane</keyword>
<dbReference type="GeneID" id="27316974"/>
<accession>A0A0D2AK48</accession>
<dbReference type="HOGENOM" id="CLU_963784_0_0_1"/>
<feature type="transmembrane region" description="Helical" evidence="1">
    <location>
        <begin position="12"/>
        <end position="34"/>
    </location>
</feature>
<sequence>MSRHGRHSGRHFLEGLGVGAISIGGAAAAIGATYKFSEFLVKCKRLFEVRSENEVFVRLVESVQADLAELDRLLALKEVKEALRHNKGKTLWIQTKVRDVNQAIGSMKKYTRKVANAGWWLGIRTRIWWVLHEYEKLMHREMELASAREGVLAAIEYLSQFEKNPEKAKAESTQRQATTTTKKIDVDVDVERRREGTRVIELDYEGRPKRDQREYEYFEEEVELERPRRRNFAREGFYDGRLDGPLSTRPSWWTQKYGEPRDEYVERRVVEEKIETDMPLRVHWPSSKL</sequence>
<evidence type="ECO:0000256" key="1">
    <source>
        <dbReference type="SAM" id="Phobius"/>
    </source>
</evidence>
<dbReference type="EMBL" id="KN847579">
    <property type="protein sequence ID" value="KIV99343.1"/>
    <property type="molecule type" value="Genomic_DNA"/>
</dbReference>
<evidence type="ECO:0000313" key="2">
    <source>
        <dbReference type="EMBL" id="KIV99343.1"/>
    </source>
</evidence>
<keyword evidence="1" id="KW-0472">Membrane</keyword>
<proteinExistence type="predicted"/>
<protein>
    <submittedName>
        <fullName evidence="2">Uncharacterized protein</fullName>
    </submittedName>
</protein>
<keyword evidence="1" id="KW-1133">Transmembrane helix</keyword>
<reference evidence="2 3" key="1">
    <citation type="submission" date="2015-01" db="EMBL/GenBank/DDBJ databases">
        <title>The Genome Sequence of Ochroconis gallopava CBS43764.</title>
        <authorList>
            <consortium name="The Broad Institute Genomics Platform"/>
            <person name="Cuomo C."/>
            <person name="de Hoog S."/>
            <person name="Gorbushina A."/>
            <person name="Stielow B."/>
            <person name="Teixiera M."/>
            <person name="Abouelleil A."/>
            <person name="Chapman S.B."/>
            <person name="Priest M."/>
            <person name="Young S.K."/>
            <person name="Wortman J."/>
            <person name="Nusbaum C."/>
            <person name="Birren B."/>
        </authorList>
    </citation>
    <scope>NUCLEOTIDE SEQUENCE [LARGE SCALE GENOMIC DNA]</scope>
    <source>
        <strain evidence="2 3">CBS 43764</strain>
    </source>
</reference>
<dbReference type="VEuPathDB" id="FungiDB:PV09_09001"/>
<dbReference type="InParanoid" id="A0A0D2AK48"/>
<keyword evidence="3" id="KW-1185">Reference proteome</keyword>
<gene>
    <name evidence="2" type="ORF">PV09_09001</name>
</gene>
<name>A0A0D2AK48_9PEZI</name>
<dbReference type="OrthoDB" id="5140048at2759"/>
<dbReference type="RefSeq" id="XP_016209213.1">
    <property type="nucleotide sequence ID" value="XM_016362988.1"/>
</dbReference>
<dbReference type="AlphaFoldDB" id="A0A0D2AK48"/>
<organism evidence="2 3">
    <name type="scientific">Verruconis gallopava</name>
    <dbReference type="NCBI Taxonomy" id="253628"/>
    <lineage>
        <taxon>Eukaryota</taxon>
        <taxon>Fungi</taxon>
        <taxon>Dikarya</taxon>
        <taxon>Ascomycota</taxon>
        <taxon>Pezizomycotina</taxon>
        <taxon>Dothideomycetes</taxon>
        <taxon>Pleosporomycetidae</taxon>
        <taxon>Venturiales</taxon>
        <taxon>Sympoventuriaceae</taxon>
        <taxon>Verruconis</taxon>
    </lineage>
</organism>